<reference evidence="2" key="1">
    <citation type="submission" date="2020-04" db="EMBL/GenBank/DDBJ databases">
        <authorList>
            <person name="Alioto T."/>
            <person name="Alioto T."/>
            <person name="Gomez Garrido J."/>
        </authorList>
    </citation>
    <scope>NUCLEOTIDE SEQUENCE</scope>
    <source>
        <strain evidence="2">A484AB</strain>
    </source>
</reference>
<comment type="caution">
    <text evidence="2">The sequence shown here is derived from an EMBL/GenBank/DDBJ whole genome shotgun (WGS) entry which is preliminary data.</text>
</comment>
<dbReference type="EMBL" id="CACRXK020014343">
    <property type="protein sequence ID" value="CAB4026680.1"/>
    <property type="molecule type" value="Genomic_DNA"/>
</dbReference>
<evidence type="ECO:0000313" key="3">
    <source>
        <dbReference type="Proteomes" id="UP001152795"/>
    </source>
</evidence>
<dbReference type="AlphaFoldDB" id="A0A7D9JBZ1"/>
<feature type="region of interest" description="Disordered" evidence="1">
    <location>
        <begin position="38"/>
        <end position="241"/>
    </location>
</feature>
<accession>A0A7D9JBZ1</accession>
<evidence type="ECO:0000313" key="2">
    <source>
        <dbReference type="EMBL" id="CAB4026680.1"/>
    </source>
</evidence>
<feature type="compositionally biased region" description="Basic and acidic residues" evidence="1">
    <location>
        <begin position="38"/>
        <end position="48"/>
    </location>
</feature>
<dbReference type="OrthoDB" id="5990136at2759"/>
<protein>
    <submittedName>
        <fullName evidence="2">Uncharacterized protein</fullName>
    </submittedName>
</protein>
<dbReference type="Proteomes" id="UP001152795">
    <property type="component" value="Unassembled WGS sequence"/>
</dbReference>
<sequence length="565" mass="63522">MPRAAFGKDWKVQSLEEQGEKAGSLQSVDDLELIVQSRTDKCRERLGTDAEISGDESRERLGTDAEISGDESRERLGTDAEISGDESRERLGTDAEISGDESRERLGTDAEISGDESRERWGTDAEISGDESRERLGTDAEISGDESRERLGTDAEISGDESRERLGTDAEISGDESRERLGTDAEISGDESRERLGTDAEISGDESRERLGTDAEISGDESRERLGTDAEISGDESRERLGTDAEISGDECRERLGTDAEISGDECRERLGTDAEISGDESRERLGTVWSLMQKELAMVWDDEGLFAIMGEANAVVNREKDEIGIKRPLIEDENEKALIDLPDNSESYASPSKKRTVTSVLMQDKNRMAKIKNLKVYSKAEIDSAKSETEKKRRRFWNEKAEQVARDKKTGNLDKTTMTGIIEVSWTLRKTSFIEDFARKTLNDEKVLFRTDHCKKLSQKKDTIKKNIDRMAIAHSMVEQIDNELVQIREHFQKAKSVMKREAIRKKLKNRETTFNGVYTELKKAQDAATKSINHKRQILDECLEKSETTNTDLLSNFQHGHLT</sequence>
<proteinExistence type="predicted"/>
<organism evidence="2 3">
    <name type="scientific">Paramuricea clavata</name>
    <name type="common">Red gorgonian</name>
    <name type="synonym">Violescent sea-whip</name>
    <dbReference type="NCBI Taxonomy" id="317549"/>
    <lineage>
        <taxon>Eukaryota</taxon>
        <taxon>Metazoa</taxon>
        <taxon>Cnidaria</taxon>
        <taxon>Anthozoa</taxon>
        <taxon>Octocorallia</taxon>
        <taxon>Malacalcyonacea</taxon>
        <taxon>Plexauridae</taxon>
        <taxon>Paramuricea</taxon>
    </lineage>
</organism>
<keyword evidence="3" id="KW-1185">Reference proteome</keyword>
<gene>
    <name evidence="2" type="ORF">PACLA_8A062007</name>
</gene>
<evidence type="ECO:0000256" key="1">
    <source>
        <dbReference type="SAM" id="MobiDB-lite"/>
    </source>
</evidence>
<name>A0A7D9JBZ1_PARCT</name>